<keyword evidence="1" id="KW-1133">Transmembrane helix</keyword>
<organism evidence="2 3">
    <name type="scientific">Lysinibacillus contaminans</name>
    <dbReference type="NCBI Taxonomy" id="1293441"/>
    <lineage>
        <taxon>Bacteria</taxon>
        <taxon>Bacillati</taxon>
        <taxon>Bacillota</taxon>
        <taxon>Bacilli</taxon>
        <taxon>Bacillales</taxon>
        <taxon>Bacillaceae</taxon>
        <taxon>Lysinibacillus</taxon>
    </lineage>
</organism>
<evidence type="ECO:0000313" key="3">
    <source>
        <dbReference type="Proteomes" id="UP000050668"/>
    </source>
</evidence>
<protein>
    <recommendedName>
        <fullName evidence="4">Permease</fullName>
    </recommendedName>
</protein>
<comment type="caution">
    <text evidence="2">The sequence shown here is derived from an EMBL/GenBank/DDBJ whole genome shotgun (WGS) entry which is preliminary data.</text>
</comment>
<proteinExistence type="predicted"/>
<dbReference type="EMBL" id="LGRV01000008">
    <property type="protein sequence ID" value="KOS66292.1"/>
    <property type="molecule type" value="Genomic_DNA"/>
</dbReference>
<keyword evidence="3" id="KW-1185">Reference proteome</keyword>
<keyword evidence="1" id="KW-0472">Membrane</keyword>
<feature type="transmembrane region" description="Helical" evidence="1">
    <location>
        <begin position="41"/>
        <end position="60"/>
    </location>
</feature>
<dbReference type="Proteomes" id="UP000050668">
    <property type="component" value="Unassembled WGS sequence"/>
</dbReference>
<sequence>MLGTFNNNSEFSKKFALITGITTTFIGLYICYVDFLDNKISIGILLLSLGIMQICNFLLIPHVSVKDERSKQIKEKSMSVSYYFFLIVMFMTLLITESSYLNLNMSTKEILIILISVYIISIHITMIFFSKRI</sequence>
<dbReference type="InterPro" id="IPR019235">
    <property type="entry name" value="DUF2178_TM"/>
</dbReference>
<name>A0ABR5JVW9_9BACI</name>
<accession>A0ABR5JVW9</accession>
<dbReference type="Pfam" id="PF09946">
    <property type="entry name" value="DUF2178"/>
    <property type="match status" value="1"/>
</dbReference>
<evidence type="ECO:0008006" key="4">
    <source>
        <dbReference type="Google" id="ProtNLM"/>
    </source>
</evidence>
<dbReference type="RefSeq" id="WP_053585521.1">
    <property type="nucleotide sequence ID" value="NZ_LGRV01000008.1"/>
</dbReference>
<feature type="transmembrane region" description="Helical" evidence="1">
    <location>
        <begin position="110"/>
        <end position="129"/>
    </location>
</feature>
<gene>
    <name evidence="2" type="ORF">AEA09_18940</name>
</gene>
<feature type="transmembrane region" description="Helical" evidence="1">
    <location>
        <begin position="15"/>
        <end position="35"/>
    </location>
</feature>
<evidence type="ECO:0000256" key="1">
    <source>
        <dbReference type="SAM" id="Phobius"/>
    </source>
</evidence>
<feature type="transmembrane region" description="Helical" evidence="1">
    <location>
        <begin position="80"/>
        <end position="98"/>
    </location>
</feature>
<evidence type="ECO:0000313" key="2">
    <source>
        <dbReference type="EMBL" id="KOS66292.1"/>
    </source>
</evidence>
<reference evidence="3" key="1">
    <citation type="submission" date="2015-07" db="EMBL/GenBank/DDBJ databases">
        <title>Fjat-14205 dsm 2895.</title>
        <authorList>
            <person name="Liu B."/>
            <person name="Wang J."/>
            <person name="Zhu Y."/>
            <person name="Liu G."/>
            <person name="Chen Q."/>
            <person name="Chen Z."/>
            <person name="Lan J."/>
            <person name="Che J."/>
            <person name="Ge C."/>
            <person name="Shi H."/>
            <person name="Pan Z."/>
            <person name="Liu X."/>
        </authorList>
    </citation>
    <scope>NUCLEOTIDE SEQUENCE [LARGE SCALE GENOMIC DNA]</scope>
    <source>
        <strain evidence="3">DSM 25560</strain>
    </source>
</reference>
<keyword evidence="1" id="KW-0812">Transmembrane</keyword>